<gene>
    <name evidence="10" type="ORF">ACHAWU_004237</name>
</gene>
<evidence type="ECO:0000256" key="8">
    <source>
        <dbReference type="SAM" id="Phobius"/>
    </source>
</evidence>
<feature type="transmembrane region" description="Helical" evidence="8">
    <location>
        <begin position="201"/>
        <end position="221"/>
    </location>
</feature>
<dbReference type="Pfam" id="PF13813">
    <property type="entry name" value="MBOAT_2"/>
    <property type="match status" value="1"/>
</dbReference>
<dbReference type="EMBL" id="JALLBG020000240">
    <property type="protein sequence ID" value="KAL3758156.1"/>
    <property type="molecule type" value="Genomic_DNA"/>
</dbReference>
<evidence type="ECO:0000256" key="7">
    <source>
        <dbReference type="ARBA" id="ARBA00023136"/>
    </source>
</evidence>
<dbReference type="AlphaFoldDB" id="A0ABD3M5Z0"/>
<dbReference type="InterPro" id="IPR044851">
    <property type="entry name" value="Wax_synthase"/>
</dbReference>
<feature type="transmembrane region" description="Helical" evidence="8">
    <location>
        <begin position="397"/>
        <end position="417"/>
    </location>
</feature>
<keyword evidence="5 8" id="KW-0812">Transmembrane</keyword>
<evidence type="ECO:0000259" key="9">
    <source>
        <dbReference type="Pfam" id="PF13813"/>
    </source>
</evidence>
<dbReference type="Proteomes" id="UP001530293">
    <property type="component" value="Unassembled WGS sequence"/>
</dbReference>
<evidence type="ECO:0000256" key="3">
    <source>
        <dbReference type="ARBA" id="ARBA00007282"/>
    </source>
</evidence>
<evidence type="ECO:0000256" key="6">
    <source>
        <dbReference type="ARBA" id="ARBA00022989"/>
    </source>
</evidence>
<evidence type="ECO:0000256" key="5">
    <source>
        <dbReference type="ARBA" id="ARBA00022692"/>
    </source>
</evidence>
<keyword evidence="6 8" id="KW-1133">Transmembrane helix</keyword>
<protein>
    <recommendedName>
        <fullName evidence="9">Wax synthase domain-containing protein</fullName>
    </recommendedName>
</protein>
<comment type="caution">
    <text evidence="10">The sequence shown here is derived from an EMBL/GenBank/DDBJ whole genome shotgun (WGS) entry which is preliminary data.</text>
</comment>
<comment type="subcellular location">
    <subcellularLocation>
        <location evidence="1">Membrane</location>
        <topology evidence="1">Multi-pass membrane protein</topology>
    </subcellularLocation>
</comment>
<dbReference type="PANTHER" id="PTHR31595:SF57">
    <property type="entry name" value="OS04G0481900 PROTEIN"/>
    <property type="match status" value="1"/>
</dbReference>
<evidence type="ECO:0000256" key="1">
    <source>
        <dbReference type="ARBA" id="ARBA00004141"/>
    </source>
</evidence>
<feature type="domain" description="Wax synthase" evidence="9">
    <location>
        <begin position="286"/>
        <end position="352"/>
    </location>
</feature>
<evidence type="ECO:0000313" key="11">
    <source>
        <dbReference type="Proteomes" id="UP001530293"/>
    </source>
</evidence>
<proteinExistence type="inferred from homology"/>
<dbReference type="InterPro" id="IPR032805">
    <property type="entry name" value="Wax_synthase_dom"/>
</dbReference>
<feature type="transmembrane region" description="Helical" evidence="8">
    <location>
        <begin position="111"/>
        <end position="130"/>
    </location>
</feature>
<feature type="transmembrane region" description="Helical" evidence="8">
    <location>
        <begin position="256"/>
        <end position="282"/>
    </location>
</feature>
<sequence>MLPFIGKWIGENLLFSSVLESDDRVPCVTFIMPRSIVAMLHILKEGDDVEESLRFGLLLPRIEFWIALVSTLIMGAIFSSAASCIIYRYIILPRKQSNDKKTRMPPIVSPYLVGFGIVMPLCAVSPYYYLRYFGIKNKIIKFLAGVAQLTSFFRCSEAMFGFLPPNVEDTLTNLVIYTAFPIEIKFHTNRRGAMKSTWNDVGYYLIHWMKYIVIFGIYSSFMQVYNYQPYPNVEGHALWDIKLWTGFAWRQLINNALVAILFQIHLTTFGYGINFLTSLAGYQQNPMMLNPIFESSSPSDFWGRRWNLTVHGILKRGVYKPFRTRYSRLIASSATFLASGLFHEWLLSNFDDGSCSPLCYLPGYGRNTLFFLWNAIIISIEYAIGGFAVFQLCRAHLPLQLVSLMVAATALPMAHWFTNDYVRSDFFSDAQIGFPLIVRVSD</sequence>
<keyword evidence="7 8" id="KW-0472">Membrane</keyword>
<evidence type="ECO:0000256" key="2">
    <source>
        <dbReference type="ARBA" id="ARBA00005179"/>
    </source>
</evidence>
<comment type="similarity">
    <text evidence="3">Belongs to the wax synthase family.</text>
</comment>
<feature type="transmembrane region" description="Helical" evidence="8">
    <location>
        <begin position="368"/>
        <end position="390"/>
    </location>
</feature>
<reference evidence="10 11" key="1">
    <citation type="submission" date="2024-10" db="EMBL/GenBank/DDBJ databases">
        <title>Updated reference genomes for cyclostephanoid diatoms.</title>
        <authorList>
            <person name="Roberts W.R."/>
            <person name="Alverson A.J."/>
        </authorList>
    </citation>
    <scope>NUCLEOTIDE SEQUENCE [LARGE SCALE GENOMIC DNA]</scope>
    <source>
        <strain evidence="10 11">AJA232-27</strain>
    </source>
</reference>
<feature type="transmembrane region" description="Helical" evidence="8">
    <location>
        <begin position="329"/>
        <end position="348"/>
    </location>
</feature>
<dbReference type="GO" id="GO:0016740">
    <property type="term" value="F:transferase activity"/>
    <property type="evidence" value="ECO:0007669"/>
    <property type="project" value="UniProtKB-KW"/>
</dbReference>
<dbReference type="GO" id="GO:0016020">
    <property type="term" value="C:membrane"/>
    <property type="evidence" value="ECO:0007669"/>
    <property type="project" value="UniProtKB-SubCell"/>
</dbReference>
<accession>A0ABD3M5Z0</accession>
<evidence type="ECO:0000256" key="4">
    <source>
        <dbReference type="ARBA" id="ARBA00022679"/>
    </source>
</evidence>
<keyword evidence="4" id="KW-0808">Transferase</keyword>
<evidence type="ECO:0000313" key="10">
    <source>
        <dbReference type="EMBL" id="KAL3758156.1"/>
    </source>
</evidence>
<feature type="transmembrane region" description="Helical" evidence="8">
    <location>
        <begin position="64"/>
        <end position="91"/>
    </location>
</feature>
<dbReference type="PANTHER" id="PTHR31595">
    <property type="entry name" value="LONG-CHAIN-ALCOHOL O-FATTY-ACYLTRANSFERASE 3-RELATED"/>
    <property type="match status" value="1"/>
</dbReference>
<keyword evidence="11" id="KW-1185">Reference proteome</keyword>
<organism evidence="10 11">
    <name type="scientific">Discostella pseudostelligera</name>
    <dbReference type="NCBI Taxonomy" id="259834"/>
    <lineage>
        <taxon>Eukaryota</taxon>
        <taxon>Sar</taxon>
        <taxon>Stramenopiles</taxon>
        <taxon>Ochrophyta</taxon>
        <taxon>Bacillariophyta</taxon>
        <taxon>Coscinodiscophyceae</taxon>
        <taxon>Thalassiosirophycidae</taxon>
        <taxon>Stephanodiscales</taxon>
        <taxon>Stephanodiscaceae</taxon>
        <taxon>Discostella</taxon>
    </lineage>
</organism>
<name>A0ABD3M5Z0_9STRA</name>
<comment type="pathway">
    <text evidence="2">Secondary metabolite biosynthesis.</text>
</comment>